<dbReference type="Proteomes" id="UP000254116">
    <property type="component" value="Unassembled WGS sequence"/>
</dbReference>
<dbReference type="GO" id="GO:0051287">
    <property type="term" value="F:NAD binding"/>
    <property type="evidence" value="ECO:0007669"/>
    <property type="project" value="InterPro"/>
</dbReference>
<evidence type="ECO:0000256" key="7">
    <source>
        <dbReference type="PIRSR" id="PIRSR000106-3"/>
    </source>
</evidence>
<dbReference type="Gene3D" id="3.40.50.720">
    <property type="entry name" value="NAD(P)-binding Rossmann-like Domain"/>
    <property type="match status" value="1"/>
</dbReference>
<feature type="binding site" evidence="6">
    <location>
        <position position="305"/>
    </location>
    <ligand>
        <name>(S)-malate</name>
        <dbReference type="ChEBI" id="CHEBI:15589"/>
    </ligand>
</feature>
<dbReference type="PIRSF" id="PIRSF000106">
    <property type="entry name" value="ME"/>
    <property type="match status" value="1"/>
</dbReference>
<dbReference type="Gene3D" id="3.40.50.10380">
    <property type="entry name" value="Malic enzyme, N-terminal domain"/>
    <property type="match status" value="1"/>
</dbReference>
<evidence type="ECO:0000256" key="3">
    <source>
        <dbReference type="ARBA" id="ARBA00022723"/>
    </source>
</evidence>
<evidence type="ECO:0000256" key="2">
    <source>
        <dbReference type="ARBA" id="ARBA00008785"/>
    </source>
</evidence>
<name>A0A380ELF0_STAAU</name>
<dbReference type="InterPro" id="IPR012301">
    <property type="entry name" value="Malic_N_dom"/>
</dbReference>
<dbReference type="GO" id="GO:0004473">
    <property type="term" value="F:malate dehydrogenase (decarboxylating) (NADP+) activity"/>
    <property type="evidence" value="ECO:0007669"/>
    <property type="project" value="UniProtKB-EC"/>
</dbReference>
<feature type="binding site" evidence="6">
    <location>
        <position position="335"/>
    </location>
    <ligand>
        <name>(S)-malate</name>
        <dbReference type="ChEBI" id="CHEBI:15589"/>
    </ligand>
</feature>
<evidence type="ECO:0000313" key="12">
    <source>
        <dbReference type="Proteomes" id="UP000254116"/>
    </source>
</evidence>
<evidence type="ECO:0000256" key="1">
    <source>
        <dbReference type="ARBA" id="ARBA00001936"/>
    </source>
</evidence>
<feature type="domain" description="Malic enzyme NAD-binding" evidence="9">
    <location>
        <begin position="179"/>
        <end position="403"/>
    </location>
</feature>
<evidence type="ECO:0000256" key="8">
    <source>
        <dbReference type="RuleBase" id="RU003427"/>
    </source>
</evidence>
<dbReference type="GO" id="GO:0046872">
    <property type="term" value="F:metal ion binding"/>
    <property type="evidence" value="ECO:0007669"/>
    <property type="project" value="UniProtKB-KW"/>
</dbReference>
<evidence type="ECO:0000256" key="5">
    <source>
        <dbReference type="PIRSR" id="PIRSR000106-1"/>
    </source>
</evidence>
<keyword evidence="4 11" id="KW-0560">Oxidoreductase</keyword>
<gene>
    <name evidence="11" type="primary">maeB</name>
    <name evidence="11" type="ORF">NCTC10702_02673</name>
</gene>
<accession>A0A380ELF0</accession>
<dbReference type="InterPro" id="IPR036291">
    <property type="entry name" value="NAD(P)-bd_dom_sf"/>
</dbReference>
<comment type="cofactor">
    <cofactor evidence="1">
        <name>Mn(2+)</name>
        <dbReference type="ChEBI" id="CHEBI:29035"/>
    </cofactor>
</comment>
<proteinExistence type="inferred from homology"/>
<dbReference type="EMBL" id="UHBY01000003">
    <property type="protein sequence ID" value="SUL36255.1"/>
    <property type="molecule type" value="Genomic_DNA"/>
</dbReference>
<evidence type="ECO:0000256" key="6">
    <source>
        <dbReference type="PIRSR" id="PIRSR000106-2"/>
    </source>
</evidence>
<dbReference type="SMART" id="SM00919">
    <property type="entry name" value="Malic_M"/>
    <property type="match status" value="1"/>
</dbReference>
<feature type="binding site" evidence="7">
    <location>
        <position position="153"/>
    </location>
    <ligand>
        <name>a divalent metal cation</name>
        <dbReference type="ChEBI" id="CHEBI:60240"/>
    </ligand>
</feature>
<evidence type="ECO:0000313" key="11">
    <source>
        <dbReference type="EMBL" id="SUL36255.1"/>
    </source>
</evidence>
<sequence>MRFIQVIFLKINIELGADFMSLRDEALEMHKRNQGKLEVKPNVKVTNKEELSLAYSPGVAEPCKDIYEDKRKVYDYTIKGNTVAVITDGTAVLGLGNIGPEASIPVMEGKAVLFKSFAGINGVPIALNTTDTEEIIKTVKLLEPNYGGINLEDISAPRCFEIEERLKKETNIPVFHDDQHGTAIVTLAGLVNALRVVNKDIAKIKVVLNGAGAAGIAIVKLLYAYGVRNMVMCDSRGAIFEGRSYGMNPTKDVVAKWTNKDKIEGSLEEVVKDADVFIGVSVANALSQDMVKSMADNPIIFAMANPNPEIIPDDAKAAGARVVGTGRSDYPNQINNVLAFPGIFRGALEVEATHINEEMKKAAVEAIADLIDSSELNEDYCIPGPFDKRVAPSVARNVAKAAMESGVARIEVDPQDVYDKTMKLTDLQ</sequence>
<evidence type="ECO:0000256" key="4">
    <source>
        <dbReference type="ARBA" id="ARBA00023002"/>
    </source>
</evidence>
<dbReference type="PANTHER" id="PTHR43237">
    <property type="entry name" value="NADP-DEPENDENT MALIC ENZYME"/>
    <property type="match status" value="1"/>
</dbReference>
<feature type="binding site" evidence="7">
    <location>
        <position position="178"/>
    </location>
    <ligand>
        <name>a divalent metal cation</name>
        <dbReference type="ChEBI" id="CHEBI:60240"/>
    </ligand>
</feature>
<dbReference type="CDD" id="cd05311">
    <property type="entry name" value="NAD_bind_2_malic_enz"/>
    <property type="match status" value="1"/>
</dbReference>
<comment type="similarity">
    <text evidence="2 8">Belongs to the malic enzymes family.</text>
</comment>
<feature type="domain" description="Malic enzyme N-terminal" evidence="10">
    <location>
        <begin position="34"/>
        <end position="167"/>
    </location>
</feature>
<dbReference type="InterPro" id="IPR051674">
    <property type="entry name" value="Malate_Decarboxylase"/>
</dbReference>
<dbReference type="Pfam" id="PF03949">
    <property type="entry name" value="Malic_M"/>
    <property type="match status" value="1"/>
</dbReference>
<dbReference type="Pfam" id="PF00390">
    <property type="entry name" value="malic"/>
    <property type="match status" value="1"/>
</dbReference>
<evidence type="ECO:0000259" key="9">
    <source>
        <dbReference type="SMART" id="SM00919"/>
    </source>
</evidence>
<reference evidence="11 12" key="1">
    <citation type="submission" date="2018-06" db="EMBL/GenBank/DDBJ databases">
        <authorList>
            <consortium name="Pathogen Informatics"/>
            <person name="Doyle S."/>
        </authorList>
    </citation>
    <scope>NUCLEOTIDE SEQUENCE [LARGE SCALE GENOMIC DNA]</scope>
    <source>
        <strain evidence="11 12">NCTC10702</strain>
    </source>
</reference>
<organism evidence="11 12">
    <name type="scientific">Staphylococcus aureus</name>
    <dbReference type="NCBI Taxonomy" id="1280"/>
    <lineage>
        <taxon>Bacteria</taxon>
        <taxon>Bacillati</taxon>
        <taxon>Bacillota</taxon>
        <taxon>Bacilli</taxon>
        <taxon>Bacillales</taxon>
        <taxon>Staphylococcaceae</taxon>
        <taxon>Staphylococcus</taxon>
    </lineage>
</organism>
<dbReference type="InterPro" id="IPR037062">
    <property type="entry name" value="Malic_N_dom_sf"/>
</dbReference>
<dbReference type="PRINTS" id="PR00072">
    <property type="entry name" value="MALOXRDTASE"/>
</dbReference>
<evidence type="ECO:0000259" key="10">
    <source>
        <dbReference type="SMART" id="SM01274"/>
    </source>
</evidence>
<dbReference type="SUPFAM" id="SSF53223">
    <property type="entry name" value="Aminoacid dehydrogenase-like, N-terminal domain"/>
    <property type="match status" value="1"/>
</dbReference>
<dbReference type="InterPro" id="IPR012302">
    <property type="entry name" value="Malic_NAD-bd"/>
</dbReference>
<dbReference type="SMART" id="SM01274">
    <property type="entry name" value="malic"/>
    <property type="match status" value="1"/>
</dbReference>
<feature type="active site" description="Proton acceptor" evidence="5">
    <location>
        <position position="110"/>
    </location>
</feature>
<dbReference type="AlphaFoldDB" id="A0A380ELF0"/>
<feature type="binding site" evidence="7">
    <location>
        <position position="152"/>
    </location>
    <ligand>
        <name>a divalent metal cation</name>
        <dbReference type="ChEBI" id="CHEBI:60240"/>
    </ligand>
</feature>
<dbReference type="InterPro" id="IPR045213">
    <property type="entry name" value="Malic_NAD-bd_bact_type"/>
</dbReference>
<protein>
    <submittedName>
        <fullName evidence="11">NADP-dependent malic enzyme</fullName>
        <ecNumber evidence="11">1.1.1.40</ecNumber>
    </submittedName>
</protein>
<dbReference type="PANTHER" id="PTHR43237:SF4">
    <property type="entry name" value="NADP-DEPENDENT MALIC ENZYME"/>
    <property type="match status" value="1"/>
</dbReference>
<dbReference type="PROSITE" id="PS00331">
    <property type="entry name" value="MALIC_ENZYMES"/>
    <property type="match status" value="1"/>
</dbReference>
<dbReference type="EC" id="1.1.1.40" evidence="11"/>
<dbReference type="InterPro" id="IPR001891">
    <property type="entry name" value="Malic_OxRdtase"/>
</dbReference>
<dbReference type="FunFam" id="3.40.50.10380:FF:000003">
    <property type="entry name" value="NADP-dependent malic enzyme"/>
    <property type="match status" value="1"/>
</dbReference>
<dbReference type="FunFam" id="3.40.50.720:FF:000095">
    <property type="entry name" value="NADP-dependent malic enzyme"/>
    <property type="match status" value="1"/>
</dbReference>
<dbReference type="InterPro" id="IPR046346">
    <property type="entry name" value="Aminoacid_DH-like_N_sf"/>
</dbReference>
<comment type="cofactor">
    <cofactor evidence="7">
        <name>Mg(2+)</name>
        <dbReference type="ChEBI" id="CHEBI:18420"/>
    </cofactor>
    <cofactor evidence="7">
        <name>Mn(2+)</name>
        <dbReference type="ChEBI" id="CHEBI:29035"/>
    </cofactor>
    <text evidence="7">Divalent metal cations. Prefers magnesium or manganese.</text>
</comment>
<feature type="active site" description="Proton donor" evidence="5">
    <location>
        <position position="55"/>
    </location>
</feature>
<dbReference type="SUPFAM" id="SSF51735">
    <property type="entry name" value="NAD(P)-binding Rossmann-fold domains"/>
    <property type="match status" value="1"/>
</dbReference>
<keyword evidence="3 7" id="KW-0479">Metal-binding</keyword>
<dbReference type="InterPro" id="IPR015884">
    <property type="entry name" value="Malic_enzyme_CS"/>
</dbReference>